<feature type="compositionally biased region" description="Basic and acidic residues" evidence="2">
    <location>
        <begin position="1"/>
        <end position="12"/>
    </location>
</feature>
<evidence type="ECO:0008006" key="7">
    <source>
        <dbReference type="Google" id="ProtNLM"/>
    </source>
</evidence>
<feature type="domain" description="VPS9" evidence="4">
    <location>
        <begin position="171"/>
        <end position="313"/>
    </location>
</feature>
<dbReference type="SUPFAM" id="SSF109993">
    <property type="entry name" value="VPS9 domain"/>
    <property type="match status" value="1"/>
</dbReference>
<dbReference type="OrthoDB" id="300289at2759"/>
<dbReference type="GO" id="GO:0032511">
    <property type="term" value="P:late endosome to vacuole transport via multivesicular body sorting pathway"/>
    <property type="evidence" value="ECO:0007669"/>
    <property type="project" value="EnsemblFungi"/>
</dbReference>
<dbReference type="SMART" id="SM00546">
    <property type="entry name" value="CUE"/>
    <property type="match status" value="1"/>
</dbReference>
<dbReference type="FunFam" id="1.10.246.120:FF:000004">
    <property type="entry name" value="Vacuolar sorting protein"/>
    <property type="match status" value="1"/>
</dbReference>
<dbReference type="Proteomes" id="UP000001640">
    <property type="component" value="Chromosome 3"/>
</dbReference>
<dbReference type="InterPro" id="IPR041545">
    <property type="entry name" value="DUF5601"/>
</dbReference>
<dbReference type="InterPro" id="IPR009060">
    <property type="entry name" value="UBA-like_sf"/>
</dbReference>
<dbReference type="GO" id="GO:0000011">
    <property type="term" value="P:vacuole inheritance"/>
    <property type="evidence" value="ECO:0007669"/>
    <property type="project" value="EnsemblFungi"/>
</dbReference>
<dbReference type="GO" id="GO:0043130">
    <property type="term" value="F:ubiquitin binding"/>
    <property type="evidence" value="ECO:0007669"/>
    <property type="project" value="EnsemblFungi"/>
</dbReference>
<reference evidence="5 6" key="1">
    <citation type="journal article" date="2011" name="Proc. Natl. Acad. Sci. U.S.A.">
        <title>Evolutionary erosion of yeast sex chromosomes by mating-type switching accidents.</title>
        <authorList>
            <person name="Gordon J.L."/>
            <person name="Armisen D."/>
            <person name="Proux-Wera E."/>
            <person name="Oheigeartaigh S.S."/>
            <person name="Byrne K.P."/>
            <person name="Wolfe K.H."/>
        </authorList>
    </citation>
    <scope>NUCLEOTIDE SEQUENCE [LARGE SCALE GENOMIC DNA]</scope>
    <source>
        <strain evidence="6">ATCC 76901 / BCRC 22586 / CBS 4309 / NBRC 1992 / NRRL Y-12630</strain>
    </source>
</reference>
<dbReference type="GO" id="GO:0005829">
    <property type="term" value="C:cytosol"/>
    <property type="evidence" value="ECO:0007669"/>
    <property type="project" value="EnsemblFungi"/>
</dbReference>
<dbReference type="InterPro" id="IPR003123">
    <property type="entry name" value="VPS9"/>
</dbReference>
<dbReference type="Pfam" id="PF02845">
    <property type="entry name" value="CUE"/>
    <property type="match status" value="1"/>
</dbReference>
<dbReference type="InterPro" id="IPR045046">
    <property type="entry name" value="Vps9-like"/>
</dbReference>
<dbReference type="Pfam" id="PF18151">
    <property type="entry name" value="DUF5601"/>
    <property type="match status" value="1"/>
</dbReference>
<evidence type="ECO:0000313" key="6">
    <source>
        <dbReference type="Proteomes" id="UP000001640"/>
    </source>
</evidence>
<dbReference type="Gene3D" id="1.10.246.120">
    <property type="match status" value="1"/>
</dbReference>
<keyword evidence="1" id="KW-0833">Ubl conjugation pathway</keyword>
<dbReference type="KEGG" id="ncs:NCAS_0C00200"/>
<dbReference type="CDD" id="cd14369">
    <property type="entry name" value="CUE_VPS9_like"/>
    <property type="match status" value="1"/>
</dbReference>
<dbReference type="InParanoid" id="G0VC03"/>
<protein>
    <recommendedName>
        <fullName evidence="7">VPS9 domain-containing protein</fullName>
    </recommendedName>
</protein>
<evidence type="ECO:0000313" key="5">
    <source>
        <dbReference type="EMBL" id="CCC69010.1"/>
    </source>
</evidence>
<dbReference type="HOGENOM" id="CLU_007625_3_2_1"/>
<dbReference type="InterPro" id="IPR037191">
    <property type="entry name" value="VPS9_dom_sf"/>
</dbReference>
<dbReference type="Gene3D" id="1.20.1050.80">
    <property type="entry name" value="VPS9 domain"/>
    <property type="match status" value="1"/>
</dbReference>
<keyword evidence="6" id="KW-1185">Reference proteome</keyword>
<organism evidence="5 6">
    <name type="scientific">Naumovozyma castellii</name>
    <name type="common">Yeast</name>
    <name type="synonym">Saccharomyces castellii</name>
    <dbReference type="NCBI Taxonomy" id="27288"/>
    <lineage>
        <taxon>Eukaryota</taxon>
        <taxon>Fungi</taxon>
        <taxon>Dikarya</taxon>
        <taxon>Ascomycota</taxon>
        <taxon>Saccharomycotina</taxon>
        <taxon>Saccharomycetes</taxon>
        <taxon>Saccharomycetales</taxon>
        <taxon>Saccharomycetaceae</taxon>
        <taxon>Naumovozyma</taxon>
    </lineage>
</organism>
<dbReference type="GO" id="GO:0005769">
    <property type="term" value="C:early endosome"/>
    <property type="evidence" value="ECO:0007669"/>
    <property type="project" value="EnsemblFungi"/>
</dbReference>
<dbReference type="OMA" id="DVCIAKK"/>
<dbReference type="eggNOG" id="KOG2319">
    <property type="taxonomic scope" value="Eukaryota"/>
</dbReference>
<dbReference type="PROSITE" id="PS51205">
    <property type="entry name" value="VPS9"/>
    <property type="match status" value="1"/>
</dbReference>
<dbReference type="EMBL" id="HE576754">
    <property type="protein sequence ID" value="CCC69010.1"/>
    <property type="molecule type" value="Genomic_DNA"/>
</dbReference>
<dbReference type="GeneID" id="96902596"/>
<dbReference type="InterPro" id="IPR003892">
    <property type="entry name" value="CUE"/>
</dbReference>
<dbReference type="Pfam" id="PF02204">
    <property type="entry name" value="VPS9"/>
    <property type="match status" value="1"/>
</dbReference>
<dbReference type="PANTHER" id="PTHR23101:SF25">
    <property type="entry name" value="GTPASE-ACTIVATING PROTEIN AND VPS9 DOMAIN-CONTAINING PROTEIN 1"/>
    <property type="match status" value="1"/>
</dbReference>
<dbReference type="AlphaFoldDB" id="G0VC03"/>
<dbReference type="GO" id="GO:0005085">
    <property type="term" value="F:guanyl-nucleotide exchange factor activity"/>
    <property type="evidence" value="ECO:0007669"/>
    <property type="project" value="EnsemblFungi"/>
</dbReference>
<dbReference type="Gene3D" id="1.10.8.10">
    <property type="entry name" value="DNA helicase RuvA subunit, C-terminal domain"/>
    <property type="match status" value="1"/>
</dbReference>
<dbReference type="GO" id="GO:0006895">
    <property type="term" value="P:Golgi to endosome transport"/>
    <property type="evidence" value="ECO:0007669"/>
    <property type="project" value="EnsemblFungi"/>
</dbReference>
<dbReference type="SUPFAM" id="SSF46934">
    <property type="entry name" value="UBA-like"/>
    <property type="match status" value="1"/>
</dbReference>
<dbReference type="GO" id="GO:0031267">
    <property type="term" value="F:small GTPase binding"/>
    <property type="evidence" value="ECO:0007669"/>
    <property type="project" value="TreeGrafter"/>
</dbReference>
<reference key="2">
    <citation type="submission" date="2011-08" db="EMBL/GenBank/DDBJ databases">
        <title>Genome sequence of Naumovozyma castellii.</title>
        <authorList>
            <person name="Gordon J.L."/>
            <person name="Armisen D."/>
            <person name="Proux-Wera E."/>
            <person name="OhEigeartaigh S.S."/>
            <person name="Byrne K.P."/>
            <person name="Wolfe K.H."/>
        </authorList>
    </citation>
    <scope>NUCLEOTIDE SEQUENCE</scope>
    <source>
        <strain>Type strain:CBS 4309</strain>
    </source>
</reference>
<dbReference type="SMART" id="SM00167">
    <property type="entry name" value="VPS9"/>
    <property type="match status" value="1"/>
</dbReference>
<evidence type="ECO:0000259" key="4">
    <source>
        <dbReference type="PROSITE" id="PS51205"/>
    </source>
</evidence>
<feature type="region of interest" description="Disordered" evidence="2">
    <location>
        <begin position="339"/>
        <end position="361"/>
    </location>
</feature>
<dbReference type="PROSITE" id="PS51140">
    <property type="entry name" value="CUE"/>
    <property type="match status" value="1"/>
</dbReference>
<feature type="domain" description="CUE" evidence="3">
    <location>
        <begin position="432"/>
        <end position="475"/>
    </location>
</feature>
<dbReference type="STRING" id="1064592.G0VC03"/>
<dbReference type="InterPro" id="IPR041804">
    <property type="entry name" value="Vps9_CUE"/>
</dbReference>
<evidence type="ECO:0000256" key="1">
    <source>
        <dbReference type="ARBA" id="ARBA00022786"/>
    </source>
</evidence>
<dbReference type="FunCoup" id="G0VC03">
    <property type="interactions" value="177"/>
</dbReference>
<evidence type="ECO:0000256" key="2">
    <source>
        <dbReference type="SAM" id="MobiDB-lite"/>
    </source>
</evidence>
<accession>G0VC03</accession>
<feature type="region of interest" description="Disordered" evidence="2">
    <location>
        <begin position="1"/>
        <end position="30"/>
    </location>
</feature>
<sequence length="475" mass="54631">MSSQKEILKEFDPLSTNNKDNIQLAGYDSKGAPDTIETVNHLPFQTKEVQDGEEEEEPFFDFQLFVKELQDNRSEPLVKYIKSFLHNFVTQKSSWTADEQTKLVADFRTFIYGKLALFEPFKSMDGAKLHNAQEGLEKLIMGKLYTRCFSPYLLKRLGSIENLDDGHRKDIEDDYKLKQKIDEFRFIEPDYLDISIGNENKLMKFVKLSGSELNKINNFKAPRDKVVCLLNSCKVIFGYLKHYDTDKENGADSFIPLLIYTLLKGSIASLISNIRYIERFRLEAFIRGEEEYYISSIEAAIGFIINLDVRKLSIKNYQAYNKMYHENKVKLTEEEHELKRGRIKSENDQTSGTPNGNAAMDLKKHPFDEVTNSMFSMINDFFAAPEQSNQPTTLVDTRTKTSAQVTNATNNSTTPVDTEDISHLVQRMEENENQETLDTLQSMFPGMDKELIEDVCIAKKYRIGPCVDILLTLSD</sequence>
<name>G0VC03_NAUCA</name>
<dbReference type="GO" id="GO:0030139">
    <property type="term" value="C:endocytic vesicle"/>
    <property type="evidence" value="ECO:0007669"/>
    <property type="project" value="TreeGrafter"/>
</dbReference>
<dbReference type="GO" id="GO:0036010">
    <property type="term" value="P:protein localization to endosome"/>
    <property type="evidence" value="ECO:0007669"/>
    <property type="project" value="EnsemblFungi"/>
</dbReference>
<proteinExistence type="predicted"/>
<dbReference type="GO" id="GO:0006623">
    <property type="term" value="P:protein targeting to vacuole"/>
    <property type="evidence" value="ECO:0007669"/>
    <property type="project" value="EnsemblFungi"/>
</dbReference>
<evidence type="ECO:0000259" key="3">
    <source>
        <dbReference type="PROSITE" id="PS51140"/>
    </source>
</evidence>
<dbReference type="RefSeq" id="XP_003675379.1">
    <property type="nucleotide sequence ID" value="XM_003675331.1"/>
</dbReference>
<dbReference type="PANTHER" id="PTHR23101">
    <property type="entry name" value="RAB GDP/GTP EXCHANGE FACTOR"/>
    <property type="match status" value="1"/>
</dbReference>
<gene>
    <name evidence="5" type="primary">NCAS0C00200</name>
    <name evidence="5" type="ordered locus">NCAS_0C00200</name>
</gene>